<dbReference type="Pfam" id="PF13639">
    <property type="entry name" value="zf-RING_2"/>
    <property type="match status" value="1"/>
</dbReference>
<dbReference type="AlphaFoldDB" id="A0A7R9J9U5"/>
<dbReference type="InterPro" id="IPR032675">
    <property type="entry name" value="LRR_dom_sf"/>
</dbReference>
<accession>A0A7R9J9U5</accession>
<comment type="subcellular location">
    <subcellularLocation>
        <location evidence="1">Membrane</location>
        <topology evidence="1">Single-pass membrane protein</topology>
    </subcellularLocation>
</comment>
<dbReference type="CDD" id="cd16796">
    <property type="entry name" value="RING-H2_RNF13"/>
    <property type="match status" value="1"/>
</dbReference>
<feature type="region of interest" description="Disordered" evidence="9">
    <location>
        <begin position="975"/>
        <end position="1013"/>
    </location>
</feature>
<keyword evidence="4 8" id="KW-0863">Zinc-finger</keyword>
<dbReference type="Gene3D" id="3.80.10.10">
    <property type="entry name" value="Ribonuclease Inhibitor"/>
    <property type="match status" value="1"/>
</dbReference>
<dbReference type="GO" id="GO:0016020">
    <property type="term" value="C:membrane"/>
    <property type="evidence" value="ECO:0007669"/>
    <property type="project" value="UniProtKB-SubCell"/>
</dbReference>
<evidence type="ECO:0000256" key="5">
    <source>
        <dbReference type="ARBA" id="ARBA00022833"/>
    </source>
</evidence>
<keyword evidence="6 10" id="KW-1133">Transmembrane helix</keyword>
<evidence type="ECO:0000256" key="6">
    <source>
        <dbReference type="ARBA" id="ARBA00022989"/>
    </source>
</evidence>
<evidence type="ECO:0000256" key="3">
    <source>
        <dbReference type="ARBA" id="ARBA00022723"/>
    </source>
</evidence>
<keyword evidence="2 10" id="KW-0812">Transmembrane</keyword>
<dbReference type="SMART" id="SM00184">
    <property type="entry name" value="RING"/>
    <property type="match status" value="1"/>
</dbReference>
<gene>
    <name evidence="12" type="ORF">TCMB3V08_LOCUS7971</name>
</gene>
<dbReference type="InterPro" id="IPR051653">
    <property type="entry name" value="E3_ligase_sorting_rcpt"/>
</dbReference>
<dbReference type="FunFam" id="3.30.40.10:FF:000429">
    <property type="entry name" value="E3 ubiquitin-protein ligase RNF13"/>
    <property type="match status" value="1"/>
</dbReference>
<dbReference type="SUPFAM" id="SSF57850">
    <property type="entry name" value="RING/U-box"/>
    <property type="match status" value="1"/>
</dbReference>
<protein>
    <submittedName>
        <fullName evidence="12">(California timema) hypothetical protein</fullName>
    </submittedName>
</protein>
<organism evidence="12">
    <name type="scientific">Timema californicum</name>
    <name type="common">California timema</name>
    <name type="synonym">Walking stick</name>
    <dbReference type="NCBI Taxonomy" id="61474"/>
    <lineage>
        <taxon>Eukaryota</taxon>
        <taxon>Metazoa</taxon>
        <taxon>Ecdysozoa</taxon>
        <taxon>Arthropoda</taxon>
        <taxon>Hexapoda</taxon>
        <taxon>Insecta</taxon>
        <taxon>Pterygota</taxon>
        <taxon>Neoptera</taxon>
        <taxon>Polyneoptera</taxon>
        <taxon>Phasmatodea</taxon>
        <taxon>Timematodea</taxon>
        <taxon>Timematoidea</taxon>
        <taxon>Timematidae</taxon>
        <taxon>Timema</taxon>
    </lineage>
</organism>
<evidence type="ECO:0000313" key="12">
    <source>
        <dbReference type="EMBL" id="CAD7575377.1"/>
    </source>
</evidence>
<feature type="domain" description="RING-type" evidence="11">
    <location>
        <begin position="804"/>
        <end position="846"/>
    </location>
</feature>
<dbReference type="PANTHER" id="PTHR47168:SF1">
    <property type="entry name" value="OS02G0798600 PROTEIN"/>
    <property type="match status" value="1"/>
</dbReference>
<evidence type="ECO:0000256" key="7">
    <source>
        <dbReference type="ARBA" id="ARBA00023136"/>
    </source>
</evidence>
<dbReference type="EMBL" id="OE183150">
    <property type="protein sequence ID" value="CAD7575377.1"/>
    <property type="molecule type" value="Genomic_DNA"/>
</dbReference>
<feature type="region of interest" description="Disordered" evidence="9">
    <location>
        <begin position="874"/>
        <end position="896"/>
    </location>
</feature>
<feature type="compositionally biased region" description="Basic and acidic residues" evidence="9">
    <location>
        <begin position="1002"/>
        <end position="1013"/>
    </location>
</feature>
<feature type="transmembrane region" description="Helical" evidence="10">
    <location>
        <begin position="734"/>
        <end position="754"/>
    </location>
</feature>
<keyword evidence="3" id="KW-0479">Metal-binding</keyword>
<evidence type="ECO:0000256" key="10">
    <source>
        <dbReference type="SAM" id="Phobius"/>
    </source>
</evidence>
<proteinExistence type="predicted"/>
<evidence type="ECO:0000256" key="8">
    <source>
        <dbReference type="PROSITE-ProRule" id="PRU00175"/>
    </source>
</evidence>
<keyword evidence="7 10" id="KW-0472">Membrane</keyword>
<reference evidence="12" key="1">
    <citation type="submission" date="2020-11" db="EMBL/GenBank/DDBJ databases">
        <authorList>
            <person name="Tran Van P."/>
        </authorList>
    </citation>
    <scope>NUCLEOTIDE SEQUENCE</scope>
</reference>
<evidence type="ECO:0000256" key="2">
    <source>
        <dbReference type="ARBA" id="ARBA00022692"/>
    </source>
</evidence>
<dbReference type="InterPro" id="IPR001841">
    <property type="entry name" value="Znf_RING"/>
</dbReference>
<evidence type="ECO:0000259" key="11">
    <source>
        <dbReference type="PROSITE" id="PS50089"/>
    </source>
</evidence>
<dbReference type="PANTHER" id="PTHR47168">
    <property type="entry name" value="RING ZINC FINGER DOMAIN SUPERFAMILY PROTEIN-RELATED"/>
    <property type="match status" value="1"/>
</dbReference>
<evidence type="ECO:0000256" key="9">
    <source>
        <dbReference type="SAM" id="MobiDB-lite"/>
    </source>
</evidence>
<keyword evidence="5" id="KW-0862">Zinc</keyword>
<dbReference type="PROSITE" id="PS50089">
    <property type="entry name" value="ZF_RING_2"/>
    <property type="match status" value="1"/>
</dbReference>
<dbReference type="GO" id="GO:0008270">
    <property type="term" value="F:zinc ion binding"/>
    <property type="evidence" value="ECO:0007669"/>
    <property type="project" value="UniProtKB-KW"/>
</dbReference>
<dbReference type="Gene3D" id="3.30.40.10">
    <property type="entry name" value="Zinc/RING finger domain, C3HC4 (zinc finger)"/>
    <property type="match status" value="1"/>
</dbReference>
<dbReference type="InterPro" id="IPR013083">
    <property type="entry name" value="Znf_RING/FYVE/PHD"/>
</dbReference>
<evidence type="ECO:0000256" key="4">
    <source>
        <dbReference type="ARBA" id="ARBA00022771"/>
    </source>
</evidence>
<sequence length="1013" mass="113229">MPSCIPVQSLYSICLSTVFEYLRKAVRKKNSPEHFRKNMLCSLPAGIREHLVHMTTSQCRNNTYVMMDLLYVLLDGSIKQLDHTAGDINSWLRPEESAALFSRLEQCGATGLHELTVKVRLDPRSFGGSRKSETYANLYFHRVLRNGLASHLRSLVLHSVCDNAILGLLGKQCPHLRHLDATSSWLVDDGGIIQLCFRDPELHLNSSYSHYGNSNDYFARQFLSVSDIELTSCCRTLHEVRIQDTNTSEVGVLLLLLFLPNLRSLGGFIYYRNVGDAVVSLYRSKAGLQLSLTDLWDTCLSQEKAQLVSEAAPLLSSLYTRGTCLENVGVFTNLTSVTVDFDFIDCARALEQYLFQHGKRLRKLVLVDQMHSVDITMLAELCPDLEELGAKVEGAWWGEPGTMLTNLNTCRVRVGCTETLRALLVHSPNLAHLEVILEEERYSEGVDVFDDSLVSYTVAENPCLAKLRVFMMRSECNLTVLTVHLLINACPALKFVGELQMWAGVVERDVEELAADIRDRNLDLLVSYRGLLYPLRKTNCVTRKKTSVHPTEIRTSIFPSSAFELNTTSALANYATEAGVIKYFKRLNRNHLSWSEARLSAERRTMYLRCALPCHVAALYLLAVTCVAADVLVYRLDFHIEVESEFRDLQARFGDSLPLDGLKVISAALKDVLSHLSVFIVPEPMSAKNSTGIRIPSVFVGEQAGVIIRDHYQWRDGYYVVINDDMPFNINTHLLLPFAIVVGISFLVGVIFTVRGYDATSPVGERVVKCIKDRRRQQRHRLPSSSLKKIPTSKFTKGDPYETCAICLEDYQEGEKLRVLPCSHAYHCKCIDPWLTKNRRVCPVCKRKVFAHDERVSDSGSDTETDDTTPLVRGETVTQQGGGTFAPQRVSRPNPDGRKLANALVVLSSTAEDGEIEVRISVGSSSQYRTPADHQGAPMRTDFEEDTLNFNFVSSGEHSINTTELDQSGSRVALLGSHEGVEEEEGQDAATALDVPVTTTPDDSKGRKLDLVV</sequence>
<name>A0A7R9J9U5_TIMCA</name>
<evidence type="ECO:0000256" key="1">
    <source>
        <dbReference type="ARBA" id="ARBA00004167"/>
    </source>
</evidence>